<comment type="caution">
    <text evidence="4">The sequence shown here is derived from an EMBL/GenBank/DDBJ whole genome shotgun (WGS) entry which is preliminary data.</text>
</comment>
<dbReference type="EMBL" id="JAMQKC010000009">
    <property type="protein sequence ID" value="MDC3417442.1"/>
    <property type="molecule type" value="Genomic_DNA"/>
</dbReference>
<dbReference type="InterPro" id="IPR016167">
    <property type="entry name" value="FAD-bd_PCMH_sub1"/>
</dbReference>
<dbReference type="PANTHER" id="PTHR43762">
    <property type="entry name" value="L-GULONOLACTONE OXIDASE"/>
    <property type="match status" value="1"/>
</dbReference>
<dbReference type="InterPro" id="IPR006094">
    <property type="entry name" value="Oxid_FAD_bind_N"/>
</dbReference>
<dbReference type="InterPro" id="IPR036318">
    <property type="entry name" value="FAD-bd_PCMH-like_sf"/>
</dbReference>
<dbReference type="Pfam" id="PF04030">
    <property type="entry name" value="ALO"/>
    <property type="match status" value="1"/>
</dbReference>
<dbReference type="GO" id="GO:0003885">
    <property type="term" value="F:D-arabinono-1,4-lactone oxidase activity"/>
    <property type="evidence" value="ECO:0007669"/>
    <property type="project" value="InterPro"/>
</dbReference>
<keyword evidence="1" id="KW-0285">Flavoprotein</keyword>
<keyword evidence="2" id="KW-0560">Oxidoreductase</keyword>
<sequence length="424" mass="47986">MSEEYNWAGNYKYSSKEWHYPKRIEEIQQLVTRCNKIRVVGTRHSFNGIADSKENIISLEKLNKVISLDSDNKTVTVEAGIKYSDLAKYLAKEGYAIRNLASLPHISVAGACATATHGSGNKNSCLSTAVKAMDVVTADGTLVSFSREQNKGEMEGVVVGLGGLGVVTQLTLDIVPAYEIKQTVYENLLLTEFEHHFDDIYSSAYSVSSFTNWQDEKINQVWLKHYVTDSDSDSLEQTLFGASLAKEKQHPIQGLGTENCTDQLGVPGPWFDRLPHFRMDFVPSSGEELQSEYIMPRRHGYKALRAISEIREQIAPLLLVSEVRTIASDNLWMSPCYKEDSVGIHFTWKQDWGAVQKVLPKVEEQLTPFNAKPHWGKLFTMSPKQVQSGFEKIKDFKQLLVKYDPKGKFRNEFLDKYIFSEDES</sequence>
<evidence type="ECO:0000256" key="1">
    <source>
        <dbReference type="ARBA" id="ARBA00022630"/>
    </source>
</evidence>
<accession>A0A9X4AEY7</accession>
<dbReference type="Gene3D" id="1.10.45.10">
    <property type="entry name" value="Vanillyl-alcohol Oxidase, Chain A, domain 4"/>
    <property type="match status" value="1"/>
</dbReference>
<evidence type="ECO:0000259" key="3">
    <source>
        <dbReference type="PROSITE" id="PS51387"/>
    </source>
</evidence>
<organism evidence="4 5">
    <name type="scientific">Aquibacillus salsiterrae</name>
    <dbReference type="NCBI Taxonomy" id="2950439"/>
    <lineage>
        <taxon>Bacteria</taxon>
        <taxon>Bacillati</taxon>
        <taxon>Bacillota</taxon>
        <taxon>Bacilli</taxon>
        <taxon>Bacillales</taxon>
        <taxon>Bacillaceae</taxon>
        <taxon>Aquibacillus</taxon>
    </lineage>
</organism>
<dbReference type="RefSeq" id="WP_272446509.1">
    <property type="nucleotide sequence ID" value="NZ_JAMQKC010000009.1"/>
</dbReference>
<reference evidence="4" key="1">
    <citation type="submission" date="2022-06" db="EMBL/GenBank/DDBJ databases">
        <title>Aquibacillus sp. a new bacterium isolated from soil saline samples.</title>
        <authorList>
            <person name="Galisteo C."/>
            <person name="De La Haba R."/>
            <person name="Sanchez-Porro C."/>
            <person name="Ventosa A."/>
        </authorList>
    </citation>
    <scope>NUCLEOTIDE SEQUENCE</scope>
    <source>
        <strain evidence="4">3ASR75-54</strain>
    </source>
</reference>
<dbReference type="GO" id="GO:0080049">
    <property type="term" value="F:L-gulono-1,4-lactone dehydrogenase activity"/>
    <property type="evidence" value="ECO:0007669"/>
    <property type="project" value="TreeGrafter"/>
</dbReference>
<dbReference type="Gene3D" id="3.30.70.2520">
    <property type="match status" value="1"/>
</dbReference>
<dbReference type="GO" id="GO:0016020">
    <property type="term" value="C:membrane"/>
    <property type="evidence" value="ECO:0007669"/>
    <property type="project" value="InterPro"/>
</dbReference>
<keyword evidence="5" id="KW-1185">Reference proteome</keyword>
<dbReference type="Gene3D" id="3.30.43.10">
    <property type="entry name" value="Uridine Diphospho-n-acetylenolpyruvylglucosamine Reductase, domain 2"/>
    <property type="match status" value="1"/>
</dbReference>
<evidence type="ECO:0000256" key="2">
    <source>
        <dbReference type="ARBA" id="ARBA00023002"/>
    </source>
</evidence>
<dbReference type="InterPro" id="IPR010031">
    <property type="entry name" value="FAD_lactone_oxidase-like"/>
</dbReference>
<dbReference type="SUPFAM" id="SSF56176">
    <property type="entry name" value="FAD-binding/transporter-associated domain-like"/>
    <property type="match status" value="1"/>
</dbReference>
<name>A0A9X4AEY7_9BACI</name>
<dbReference type="Gene3D" id="3.30.465.10">
    <property type="match status" value="1"/>
</dbReference>
<dbReference type="InterPro" id="IPR016166">
    <property type="entry name" value="FAD-bd_PCMH"/>
</dbReference>
<dbReference type="Gene3D" id="3.30.70.2530">
    <property type="match status" value="1"/>
</dbReference>
<dbReference type="GO" id="GO:0071949">
    <property type="term" value="F:FAD binding"/>
    <property type="evidence" value="ECO:0007669"/>
    <property type="project" value="InterPro"/>
</dbReference>
<dbReference type="AlphaFoldDB" id="A0A9X4AEY7"/>
<dbReference type="PROSITE" id="PS51387">
    <property type="entry name" value="FAD_PCMH"/>
    <property type="match status" value="1"/>
</dbReference>
<protein>
    <submittedName>
        <fullName evidence="4">FAD-binding protein</fullName>
    </submittedName>
</protein>
<gene>
    <name evidence="4" type="ORF">NC799_11100</name>
</gene>
<dbReference type="PIRSF" id="PIRSF000136">
    <property type="entry name" value="LGO_GLO"/>
    <property type="match status" value="1"/>
</dbReference>
<dbReference type="InterPro" id="IPR016169">
    <property type="entry name" value="FAD-bd_PCMH_sub2"/>
</dbReference>
<evidence type="ECO:0000313" key="5">
    <source>
        <dbReference type="Proteomes" id="UP001145069"/>
    </source>
</evidence>
<evidence type="ECO:0000313" key="4">
    <source>
        <dbReference type="EMBL" id="MDC3417442.1"/>
    </source>
</evidence>
<dbReference type="InterPro" id="IPR016171">
    <property type="entry name" value="Vanillyl_alc_oxidase_C-sub2"/>
</dbReference>
<dbReference type="PANTHER" id="PTHR43762:SF1">
    <property type="entry name" value="D-ARABINONO-1,4-LACTONE OXIDASE"/>
    <property type="match status" value="1"/>
</dbReference>
<feature type="domain" description="FAD-binding PCMH-type" evidence="3">
    <location>
        <begin position="11"/>
        <end position="177"/>
    </location>
</feature>
<proteinExistence type="predicted"/>
<dbReference type="InterPro" id="IPR007173">
    <property type="entry name" value="ALO_C"/>
</dbReference>
<dbReference type="Proteomes" id="UP001145069">
    <property type="component" value="Unassembled WGS sequence"/>
</dbReference>
<dbReference type="Pfam" id="PF01565">
    <property type="entry name" value="FAD_binding_4"/>
    <property type="match status" value="1"/>
</dbReference>